<protein>
    <submittedName>
        <fullName evidence="2">Type II toxin-antitoxin system HicB family antitoxin</fullName>
    </submittedName>
</protein>
<dbReference type="Pfam" id="PF15919">
    <property type="entry name" value="HicB_lk_antitox"/>
    <property type="match status" value="1"/>
</dbReference>
<dbReference type="RefSeq" id="WP_117531925.1">
    <property type="nucleotide sequence ID" value="NZ_JBKXRP010000034.1"/>
</dbReference>
<evidence type="ECO:0000313" key="2">
    <source>
        <dbReference type="EMBL" id="RGE58722.1"/>
    </source>
</evidence>
<dbReference type="Gene3D" id="3.30.160.250">
    <property type="match status" value="1"/>
</dbReference>
<name>A0A3E3I237_9FIRM</name>
<dbReference type="PANTHER" id="PTHR34504:SF2">
    <property type="entry name" value="UPF0150 PROTEIN SSL0259"/>
    <property type="match status" value="1"/>
</dbReference>
<organism evidence="2 3">
    <name type="scientific">Eisenbergiella massiliensis</name>
    <dbReference type="NCBI Taxonomy" id="1720294"/>
    <lineage>
        <taxon>Bacteria</taxon>
        <taxon>Bacillati</taxon>
        <taxon>Bacillota</taxon>
        <taxon>Clostridia</taxon>
        <taxon>Lachnospirales</taxon>
        <taxon>Lachnospiraceae</taxon>
        <taxon>Eisenbergiella</taxon>
    </lineage>
</organism>
<dbReference type="EMBL" id="QVLU01000067">
    <property type="protein sequence ID" value="RGE58722.1"/>
    <property type="molecule type" value="Genomic_DNA"/>
</dbReference>
<dbReference type="InterPro" id="IPR051404">
    <property type="entry name" value="TA_system_antitoxin"/>
</dbReference>
<comment type="caution">
    <text evidence="2">The sequence shown here is derived from an EMBL/GenBank/DDBJ whole genome shotgun (WGS) entry which is preliminary data.</text>
</comment>
<dbReference type="InterPro" id="IPR031807">
    <property type="entry name" value="HicB-like"/>
</dbReference>
<dbReference type="SUPFAM" id="SSF143100">
    <property type="entry name" value="TTHA1013/TTHA0281-like"/>
    <property type="match status" value="1"/>
</dbReference>
<gene>
    <name evidence="2" type="ORF">DWY69_30995</name>
</gene>
<evidence type="ECO:0000313" key="3">
    <source>
        <dbReference type="Proteomes" id="UP000261166"/>
    </source>
</evidence>
<dbReference type="AlphaFoldDB" id="A0A3E3I237"/>
<proteinExistence type="predicted"/>
<dbReference type="InterPro" id="IPR035069">
    <property type="entry name" value="TTHA1013/TTHA0281-like"/>
</dbReference>
<dbReference type="OrthoDB" id="5419659at2"/>
<evidence type="ECO:0000259" key="1">
    <source>
        <dbReference type="Pfam" id="PF15919"/>
    </source>
</evidence>
<reference evidence="2 3" key="1">
    <citation type="submission" date="2018-08" db="EMBL/GenBank/DDBJ databases">
        <title>A genome reference for cultivated species of the human gut microbiota.</title>
        <authorList>
            <person name="Zou Y."/>
            <person name="Xue W."/>
            <person name="Luo G."/>
        </authorList>
    </citation>
    <scope>NUCLEOTIDE SEQUENCE [LARGE SCALE GENOMIC DNA]</scope>
    <source>
        <strain evidence="2 3">AF26-4BH</strain>
    </source>
</reference>
<accession>A0A3E3I237</accession>
<sequence length="69" mass="7775">MHKYERIIYWSDADQKFLVEVPELSGCMADGATAAEALENVEVVISEWIETAKELGREIPEAKGKLMYA</sequence>
<feature type="domain" description="HicB-like antitoxin of toxin-antitoxin system" evidence="1">
    <location>
        <begin position="11"/>
        <end position="63"/>
    </location>
</feature>
<dbReference type="PANTHER" id="PTHR34504">
    <property type="entry name" value="ANTITOXIN HICB"/>
    <property type="match status" value="1"/>
</dbReference>
<dbReference type="Proteomes" id="UP000261166">
    <property type="component" value="Unassembled WGS sequence"/>
</dbReference>